<comment type="caution">
    <text evidence="2">The sequence shown here is derived from an EMBL/GenBank/DDBJ whole genome shotgun (WGS) entry which is preliminary data.</text>
</comment>
<sequence length="539" mass="59006">MPVMTRSMTAGLRPPIAPPPTKEEKAAAKAAKAQERAEAKLARAQAKAIRDQERAAKAAAKASAKASGKVTKVKKSKTSKRAKTSKTSKKSKTSKTTETSKTTKTSKKPKLSEKRVYEEDESEDEADYKRRRTSDADSGTYVGASSKKGYHTKPPSLAETIPIDIKEWVYSKELPQPKGLQTNIETTLPKIHVGGFAPQPRWLVAQSKSIPPPPTIPGFRRESGSSTSTDYGRLVWYLDEGDYKLWNGLQYPQLFELAYKCFENTLQDEAAKNEINNTLANGPIAKHVTLNAGWEPTLPPPPYTRYFGVGPDSGLWEATETSGDGYYFADQARPTLAVRPLKSVAQPYQHMMATKILDQITTASDGGSDGSRPNSIGRAQGNRPVQSSSQVDSGGESEGNLKDQQSDSGRESSSESGESRNEGSYNQSGSEKVSRRSSVFEHDGLFNTEEIEDFYSARVQPESVGGKRQAESPLGEESKTKRVRLEEEVKDTEMGGTEDKGKGRQVSEELPADPLAPDVPDFSDQFHKDAKAICESRKT</sequence>
<reference evidence="2" key="1">
    <citation type="submission" date="2021-07" db="EMBL/GenBank/DDBJ databases">
        <authorList>
            <person name="Branca A.L. A."/>
        </authorList>
    </citation>
    <scope>NUCLEOTIDE SEQUENCE</scope>
</reference>
<feature type="region of interest" description="Disordered" evidence="1">
    <location>
        <begin position="1"/>
        <end position="156"/>
    </location>
</feature>
<dbReference type="EMBL" id="CAJVPD010000281">
    <property type="protein sequence ID" value="CAG8419879.1"/>
    <property type="molecule type" value="Genomic_DNA"/>
</dbReference>
<name>A0A9W4JT29_9EURO</name>
<feature type="region of interest" description="Disordered" evidence="1">
    <location>
        <begin position="457"/>
        <end position="523"/>
    </location>
</feature>
<organism evidence="2 3">
    <name type="scientific">Penicillium salamii</name>
    <dbReference type="NCBI Taxonomy" id="1612424"/>
    <lineage>
        <taxon>Eukaryota</taxon>
        <taxon>Fungi</taxon>
        <taxon>Dikarya</taxon>
        <taxon>Ascomycota</taxon>
        <taxon>Pezizomycotina</taxon>
        <taxon>Eurotiomycetes</taxon>
        <taxon>Eurotiomycetidae</taxon>
        <taxon>Eurotiales</taxon>
        <taxon>Aspergillaceae</taxon>
        <taxon>Penicillium</taxon>
    </lineage>
</organism>
<feature type="compositionally biased region" description="Basic and acidic residues" evidence="1">
    <location>
        <begin position="476"/>
        <end position="507"/>
    </location>
</feature>
<evidence type="ECO:0000313" key="2">
    <source>
        <dbReference type="EMBL" id="CAG8419879.1"/>
    </source>
</evidence>
<evidence type="ECO:0000313" key="3">
    <source>
        <dbReference type="Proteomes" id="UP001152592"/>
    </source>
</evidence>
<dbReference type="AlphaFoldDB" id="A0A9W4JT29"/>
<dbReference type="Proteomes" id="UP001152592">
    <property type="component" value="Unassembled WGS sequence"/>
</dbReference>
<evidence type="ECO:0000256" key="1">
    <source>
        <dbReference type="SAM" id="MobiDB-lite"/>
    </source>
</evidence>
<proteinExistence type="predicted"/>
<gene>
    <name evidence="2" type="ORF">PSALAMII_LOCUS9621</name>
</gene>
<feature type="compositionally biased region" description="Polar residues" evidence="1">
    <location>
        <begin position="383"/>
        <end position="392"/>
    </location>
</feature>
<feature type="compositionally biased region" description="Basic and acidic residues" evidence="1">
    <location>
        <begin position="21"/>
        <end position="41"/>
    </location>
</feature>
<feature type="compositionally biased region" description="Basic residues" evidence="1">
    <location>
        <begin position="71"/>
        <end position="93"/>
    </location>
</feature>
<feature type="compositionally biased region" description="Basic and acidic residues" evidence="1">
    <location>
        <begin position="399"/>
        <end position="421"/>
    </location>
</feature>
<feature type="region of interest" description="Disordered" evidence="1">
    <location>
        <begin position="362"/>
        <end position="437"/>
    </location>
</feature>
<dbReference type="OrthoDB" id="200187at2759"/>
<protein>
    <submittedName>
        <fullName evidence="2">Uncharacterized protein</fullName>
    </submittedName>
</protein>
<feature type="compositionally biased region" description="Low complexity" evidence="1">
    <location>
        <begin position="94"/>
        <end position="103"/>
    </location>
</feature>
<feature type="compositionally biased region" description="Low complexity" evidence="1">
    <location>
        <begin position="57"/>
        <end position="70"/>
    </location>
</feature>
<accession>A0A9W4JT29</accession>